<dbReference type="PROSITE" id="PS50943">
    <property type="entry name" value="HTH_CROC1"/>
    <property type="match status" value="1"/>
</dbReference>
<evidence type="ECO:0000256" key="3">
    <source>
        <dbReference type="ARBA" id="ARBA00023163"/>
    </source>
</evidence>
<keyword evidence="6" id="KW-1185">Reference proteome</keyword>
<dbReference type="Pfam" id="PF00717">
    <property type="entry name" value="Peptidase_S24"/>
    <property type="match status" value="1"/>
</dbReference>
<dbReference type="InterPro" id="IPR039418">
    <property type="entry name" value="LexA-like"/>
</dbReference>
<dbReference type="EMBL" id="JAOPLU010000007">
    <property type="protein sequence ID" value="MDM5132952.1"/>
    <property type="molecule type" value="Genomic_DNA"/>
</dbReference>
<evidence type="ECO:0000256" key="2">
    <source>
        <dbReference type="ARBA" id="ARBA00023125"/>
    </source>
</evidence>
<dbReference type="RefSeq" id="WP_290042568.1">
    <property type="nucleotide sequence ID" value="NZ_JAOPLU010000007.1"/>
</dbReference>
<dbReference type="Gene3D" id="2.10.109.10">
    <property type="entry name" value="Umud Fragment, subunit A"/>
    <property type="match status" value="1"/>
</dbReference>
<protein>
    <submittedName>
        <fullName evidence="5">Transcriptional regulator</fullName>
    </submittedName>
</protein>
<dbReference type="CDD" id="cd00093">
    <property type="entry name" value="HTH_XRE"/>
    <property type="match status" value="1"/>
</dbReference>
<accession>A0ABT7QG99</accession>
<dbReference type="InterPro" id="IPR010982">
    <property type="entry name" value="Lambda_DNA-bd_dom_sf"/>
</dbReference>
<comment type="caution">
    <text evidence="5">The sequence shown here is derived from an EMBL/GenBank/DDBJ whole genome shotgun (WGS) entry which is preliminary data.</text>
</comment>
<keyword evidence="1" id="KW-0805">Transcription regulation</keyword>
<dbReference type="Proteomes" id="UP001168109">
    <property type="component" value="Unassembled WGS sequence"/>
</dbReference>
<reference evidence="5" key="1">
    <citation type="submission" date="2024-05" db="EMBL/GenBank/DDBJ databases">
        <title>WGS of Aeromonas isolates.</title>
        <authorList>
            <person name="Lee H."/>
        </authorList>
    </citation>
    <scope>NUCLEOTIDE SEQUENCE</scope>
    <source>
        <strain evidence="5">LP308</strain>
    </source>
</reference>
<proteinExistence type="predicted"/>
<evidence type="ECO:0000313" key="6">
    <source>
        <dbReference type="Proteomes" id="UP001168109"/>
    </source>
</evidence>
<dbReference type="SUPFAM" id="SSF47413">
    <property type="entry name" value="lambda repressor-like DNA-binding domains"/>
    <property type="match status" value="1"/>
</dbReference>
<evidence type="ECO:0000313" key="5">
    <source>
        <dbReference type="EMBL" id="MDM5132952.1"/>
    </source>
</evidence>
<feature type="domain" description="HTH cro/C1-type" evidence="4">
    <location>
        <begin position="41"/>
        <end position="83"/>
    </location>
</feature>
<dbReference type="InterPro" id="IPR001387">
    <property type="entry name" value="Cro/C1-type_HTH"/>
</dbReference>
<evidence type="ECO:0000259" key="4">
    <source>
        <dbReference type="PROSITE" id="PS50943"/>
    </source>
</evidence>
<dbReference type="PANTHER" id="PTHR40661:SF3">
    <property type="entry name" value="FELS-1 PROPHAGE TRANSCRIPTIONAL REGULATOR"/>
    <property type="match status" value="1"/>
</dbReference>
<dbReference type="SUPFAM" id="SSF51306">
    <property type="entry name" value="LexA/Signal peptidase"/>
    <property type="match status" value="1"/>
</dbReference>
<keyword evidence="3" id="KW-0804">Transcription</keyword>
<organism evidence="5 6">
    <name type="scientific">Aeromonas piscicola</name>
    <dbReference type="NCBI Taxonomy" id="600645"/>
    <lineage>
        <taxon>Bacteria</taxon>
        <taxon>Pseudomonadati</taxon>
        <taxon>Pseudomonadota</taxon>
        <taxon>Gammaproteobacteria</taxon>
        <taxon>Aeromonadales</taxon>
        <taxon>Aeromonadaceae</taxon>
        <taxon>Aeromonas</taxon>
    </lineage>
</organism>
<dbReference type="Gene3D" id="1.10.260.40">
    <property type="entry name" value="lambda repressor-like DNA-binding domains"/>
    <property type="match status" value="1"/>
</dbReference>
<sequence>MGYEESKQGSGNGNSVSIVEEGKETTFPERLQSLIGDGSNRKFSRDIGISYSKLHNYLTGVSAPTLNSLVALADSTGVNIEWLATGRGPIRRDETSIRDVQSTYETVIKNDFLEDFALIPGYLVQVSAGHGALALGEKEPYRHLPFPRKWLRKRGFYEDELAIVWCKGDSMEPTISDSATLVVHLGRTRPTDGRIYVVRNDDQLWVKRLQVRPDAWVLISDNTIYPPMTIKKHEQHTFEVIGQVVHIAHDVGE</sequence>
<dbReference type="InterPro" id="IPR036286">
    <property type="entry name" value="LexA/Signal_pep-like_sf"/>
</dbReference>
<gene>
    <name evidence="5" type="ORF">OB962_18435</name>
</gene>
<dbReference type="PANTHER" id="PTHR40661">
    <property type="match status" value="1"/>
</dbReference>
<name>A0ABT7QG99_9GAMM</name>
<dbReference type="CDD" id="cd06529">
    <property type="entry name" value="S24_LexA-like"/>
    <property type="match status" value="1"/>
</dbReference>
<evidence type="ECO:0000256" key="1">
    <source>
        <dbReference type="ARBA" id="ARBA00023015"/>
    </source>
</evidence>
<dbReference type="InterPro" id="IPR015927">
    <property type="entry name" value="Peptidase_S24_S26A/B/C"/>
</dbReference>
<keyword evidence="2" id="KW-0238">DNA-binding</keyword>